<dbReference type="GO" id="GO:0009146">
    <property type="term" value="P:purine nucleoside triphosphate catabolic process"/>
    <property type="evidence" value="ECO:0007669"/>
    <property type="project" value="UniProtKB-UniRule"/>
</dbReference>
<dbReference type="CDD" id="cd00515">
    <property type="entry name" value="HAM1"/>
    <property type="match status" value="1"/>
</dbReference>
<feature type="binding site" evidence="10">
    <location>
        <position position="71"/>
    </location>
    <ligand>
        <name>substrate</name>
    </ligand>
</feature>
<evidence type="ECO:0000256" key="10">
    <source>
        <dbReference type="HAMAP-Rule" id="MF_01405"/>
    </source>
</evidence>
<dbReference type="OrthoDB" id="9807456at2"/>
<comment type="similarity">
    <text evidence="1 10 11">Belongs to the HAM1 NTPase family.</text>
</comment>
<dbReference type="Proteomes" id="UP000249375">
    <property type="component" value="Chromosome"/>
</dbReference>
<feature type="active site" description="Proton acceptor" evidence="10">
    <location>
        <position position="70"/>
    </location>
</feature>
<evidence type="ECO:0000256" key="11">
    <source>
        <dbReference type="RuleBase" id="RU003781"/>
    </source>
</evidence>
<feature type="binding site" evidence="10">
    <location>
        <position position="70"/>
    </location>
    <ligand>
        <name>Mg(2+)</name>
        <dbReference type="ChEBI" id="CHEBI:18420"/>
    </ligand>
</feature>
<feature type="binding site" evidence="10">
    <location>
        <begin position="9"/>
        <end position="14"/>
    </location>
    <ligand>
        <name>substrate</name>
    </ligand>
</feature>
<dbReference type="GO" id="GO:0036220">
    <property type="term" value="F:ITP diphosphatase activity"/>
    <property type="evidence" value="ECO:0007669"/>
    <property type="project" value="UniProtKB-UniRule"/>
</dbReference>
<evidence type="ECO:0000256" key="6">
    <source>
        <dbReference type="ARBA" id="ARBA00022842"/>
    </source>
</evidence>
<accession>A0A5P8E6T2</accession>
<dbReference type="InterPro" id="IPR020922">
    <property type="entry name" value="dITP/XTP_pyrophosphatase"/>
</dbReference>
<comment type="function">
    <text evidence="10">Pyrophosphatase that catalyzes the hydrolysis of nucleoside triphosphates to their monophosphate derivatives, with a high preference for the non-canonical purine nucleotides XTP (xanthosine triphosphate), dITP (deoxyinosine triphosphate) and ITP. Seems to function as a house-cleaning enzyme that removes non-canonical purine nucleotides from the nucleotide pool, thus preventing their incorporation into DNA/RNA and avoiding chromosomal lesions.</text>
</comment>
<protein>
    <recommendedName>
        <fullName evidence="10">dITP/XTP pyrophosphatase</fullName>
        <ecNumber evidence="10">3.6.1.66</ecNumber>
    </recommendedName>
    <alternativeName>
        <fullName evidence="10">Non-canonical purine NTP pyrophosphatase</fullName>
    </alternativeName>
    <alternativeName>
        <fullName evidence="10">Non-standard purine NTP pyrophosphatase</fullName>
    </alternativeName>
    <alternativeName>
        <fullName evidence="10">Nucleoside-triphosphate diphosphatase</fullName>
    </alternativeName>
    <alternativeName>
        <fullName evidence="10">Nucleoside-triphosphate pyrophosphatase</fullName>
        <shortName evidence="10">NTPase</shortName>
    </alternativeName>
</protein>
<dbReference type="GO" id="GO:0046872">
    <property type="term" value="F:metal ion binding"/>
    <property type="evidence" value="ECO:0007669"/>
    <property type="project" value="UniProtKB-KW"/>
</dbReference>
<evidence type="ECO:0000313" key="13">
    <source>
        <dbReference type="Proteomes" id="UP000249375"/>
    </source>
</evidence>
<keyword evidence="13" id="KW-1185">Reference proteome</keyword>
<dbReference type="RefSeq" id="WP_111899044.1">
    <property type="nucleotide sequence ID" value="NZ_CP033459.1"/>
</dbReference>
<dbReference type="GO" id="GO:0035870">
    <property type="term" value="F:dITP diphosphatase activity"/>
    <property type="evidence" value="ECO:0007669"/>
    <property type="project" value="UniProtKB-UniRule"/>
</dbReference>
<evidence type="ECO:0000256" key="5">
    <source>
        <dbReference type="ARBA" id="ARBA00022801"/>
    </source>
</evidence>
<dbReference type="NCBIfam" id="TIGR00042">
    <property type="entry name" value="RdgB/HAM1 family non-canonical purine NTP pyrophosphatase"/>
    <property type="match status" value="1"/>
</dbReference>
<dbReference type="GO" id="GO:0000166">
    <property type="term" value="F:nucleotide binding"/>
    <property type="evidence" value="ECO:0007669"/>
    <property type="project" value="UniProtKB-KW"/>
</dbReference>
<comment type="cofactor">
    <cofactor evidence="10">
        <name>Mg(2+)</name>
        <dbReference type="ChEBI" id="CHEBI:18420"/>
    </cofactor>
    <text evidence="10">Binds 1 Mg(2+) ion per subunit.</text>
</comment>
<evidence type="ECO:0000256" key="4">
    <source>
        <dbReference type="ARBA" id="ARBA00022741"/>
    </source>
</evidence>
<dbReference type="Gene3D" id="3.90.950.10">
    <property type="match status" value="1"/>
</dbReference>
<comment type="subunit">
    <text evidence="2 10">Homodimer.</text>
</comment>
<dbReference type="EC" id="3.6.1.66" evidence="10"/>
<organism evidence="12 13">
    <name type="scientific">Pseudoprevotella muciniphila</name>
    <dbReference type="NCBI Taxonomy" id="2133944"/>
    <lineage>
        <taxon>Bacteria</taxon>
        <taxon>Pseudomonadati</taxon>
        <taxon>Bacteroidota</taxon>
        <taxon>Bacteroidia</taxon>
        <taxon>Bacteroidales</taxon>
        <taxon>Prevotellaceae</taxon>
        <taxon>Pseudoprevotella</taxon>
    </lineage>
</organism>
<sequence>MRKQILFATNNAHKLSEIRAILGKDFHVLSIADIDCHGELPETCDTLEGNARQKARYIFDNYGIDCFADDTGLEVEALGGAPGVHTARYAYPDRNDTEANTAKLLSELKGERNRNARFRTVIALINGEGEHLFEGIVRGEITTEKRGTDGFGYDPVFAPYEIGKTFAEVGPEVKNNISHRARAVRKLCEYLKDANLNEL</sequence>
<evidence type="ECO:0000256" key="1">
    <source>
        <dbReference type="ARBA" id="ARBA00008023"/>
    </source>
</evidence>
<comment type="catalytic activity">
    <reaction evidence="8 10">
        <text>dITP + H2O = dIMP + diphosphate + H(+)</text>
        <dbReference type="Rhea" id="RHEA:28342"/>
        <dbReference type="ChEBI" id="CHEBI:15377"/>
        <dbReference type="ChEBI" id="CHEBI:15378"/>
        <dbReference type="ChEBI" id="CHEBI:33019"/>
        <dbReference type="ChEBI" id="CHEBI:61194"/>
        <dbReference type="ChEBI" id="CHEBI:61382"/>
        <dbReference type="EC" id="3.6.1.66"/>
    </reaction>
</comment>
<comment type="catalytic activity">
    <reaction evidence="10">
        <text>ITP + H2O = IMP + diphosphate + H(+)</text>
        <dbReference type="Rhea" id="RHEA:29399"/>
        <dbReference type="ChEBI" id="CHEBI:15377"/>
        <dbReference type="ChEBI" id="CHEBI:15378"/>
        <dbReference type="ChEBI" id="CHEBI:33019"/>
        <dbReference type="ChEBI" id="CHEBI:58053"/>
        <dbReference type="ChEBI" id="CHEBI:61402"/>
        <dbReference type="EC" id="3.6.1.66"/>
    </reaction>
</comment>
<gene>
    <name evidence="12" type="ORF">C7Y71_006230</name>
</gene>
<dbReference type="GO" id="GO:0009117">
    <property type="term" value="P:nucleotide metabolic process"/>
    <property type="evidence" value="ECO:0007669"/>
    <property type="project" value="UniProtKB-KW"/>
</dbReference>
<keyword evidence="7 10" id="KW-0546">Nucleotide metabolism</keyword>
<dbReference type="NCBIfam" id="NF011398">
    <property type="entry name" value="PRK14823.1"/>
    <property type="match status" value="1"/>
</dbReference>
<keyword evidence="5 10" id="KW-0378">Hydrolase</keyword>
<feature type="binding site" evidence="10">
    <location>
        <position position="174"/>
    </location>
    <ligand>
        <name>substrate</name>
    </ligand>
</feature>
<keyword evidence="6 10" id="KW-0460">Magnesium</keyword>
<feature type="binding site" evidence="10">
    <location>
        <begin position="179"/>
        <end position="180"/>
    </location>
    <ligand>
        <name>substrate</name>
    </ligand>
</feature>
<evidence type="ECO:0000313" key="12">
    <source>
        <dbReference type="EMBL" id="QFQ12644.1"/>
    </source>
</evidence>
<dbReference type="HAMAP" id="MF_01405">
    <property type="entry name" value="Non_canon_purine_NTPase"/>
    <property type="match status" value="1"/>
</dbReference>
<name>A0A5P8E6T2_9BACT</name>
<comment type="caution">
    <text evidence="10">Lacks conserved residue(s) required for the propagation of feature annotation.</text>
</comment>
<evidence type="ECO:0000256" key="3">
    <source>
        <dbReference type="ARBA" id="ARBA00022723"/>
    </source>
</evidence>
<evidence type="ECO:0000256" key="7">
    <source>
        <dbReference type="ARBA" id="ARBA00023080"/>
    </source>
</evidence>
<dbReference type="Pfam" id="PF01725">
    <property type="entry name" value="Ham1p_like"/>
    <property type="match status" value="1"/>
</dbReference>
<dbReference type="InterPro" id="IPR029001">
    <property type="entry name" value="ITPase-like_fam"/>
</dbReference>
<dbReference type="KEGG" id="alq:C7Y71_006230"/>
<dbReference type="PANTHER" id="PTHR11067:SF9">
    <property type="entry name" value="INOSINE TRIPHOSPHATE PYROPHOSPHATASE"/>
    <property type="match status" value="1"/>
</dbReference>
<keyword evidence="4 10" id="KW-0547">Nucleotide-binding</keyword>
<proteinExistence type="inferred from homology"/>
<dbReference type="GO" id="GO:0017111">
    <property type="term" value="F:ribonucleoside triphosphate phosphatase activity"/>
    <property type="evidence" value="ECO:0007669"/>
    <property type="project" value="InterPro"/>
</dbReference>
<evidence type="ECO:0000256" key="2">
    <source>
        <dbReference type="ARBA" id="ARBA00011738"/>
    </source>
</evidence>
<feature type="binding site" evidence="10">
    <location>
        <begin position="151"/>
        <end position="154"/>
    </location>
    <ligand>
        <name>substrate</name>
    </ligand>
</feature>
<dbReference type="SUPFAM" id="SSF52972">
    <property type="entry name" value="ITPase-like"/>
    <property type="match status" value="1"/>
</dbReference>
<dbReference type="EMBL" id="CP033459">
    <property type="protein sequence ID" value="QFQ12644.1"/>
    <property type="molecule type" value="Genomic_DNA"/>
</dbReference>
<dbReference type="InterPro" id="IPR002637">
    <property type="entry name" value="RdgB/HAM1"/>
</dbReference>
<comment type="catalytic activity">
    <reaction evidence="9 10">
        <text>XTP + H2O = XMP + diphosphate + H(+)</text>
        <dbReference type="Rhea" id="RHEA:28610"/>
        <dbReference type="ChEBI" id="CHEBI:15377"/>
        <dbReference type="ChEBI" id="CHEBI:15378"/>
        <dbReference type="ChEBI" id="CHEBI:33019"/>
        <dbReference type="ChEBI" id="CHEBI:57464"/>
        <dbReference type="ChEBI" id="CHEBI:61314"/>
        <dbReference type="EC" id="3.6.1.66"/>
    </reaction>
</comment>
<dbReference type="AlphaFoldDB" id="A0A5P8E6T2"/>
<evidence type="ECO:0000256" key="8">
    <source>
        <dbReference type="ARBA" id="ARBA00051875"/>
    </source>
</evidence>
<dbReference type="PANTHER" id="PTHR11067">
    <property type="entry name" value="INOSINE TRIPHOSPHATE PYROPHOSPHATASE/HAM1 PROTEIN"/>
    <property type="match status" value="1"/>
</dbReference>
<reference evidence="12 13" key="1">
    <citation type="submission" date="2018-11" db="EMBL/GenBank/DDBJ databases">
        <authorList>
            <person name="Na S.W."/>
            <person name="Baik M."/>
        </authorList>
    </citation>
    <scope>NUCLEOTIDE SEQUENCE [LARGE SCALE GENOMIC DNA]</scope>
    <source>
        <strain evidence="12 13">E39</strain>
    </source>
</reference>
<dbReference type="FunFam" id="3.90.950.10:FF:000001">
    <property type="entry name" value="dITP/XTP pyrophosphatase"/>
    <property type="match status" value="1"/>
</dbReference>
<dbReference type="GO" id="GO:0005829">
    <property type="term" value="C:cytosol"/>
    <property type="evidence" value="ECO:0007669"/>
    <property type="project" value="TreeGrafter"/>
</dbReference>
<dbReference type="GO" id="GO:0036222">
    <property type="term" value="F:XTP diphosphatase activity"/>
    <property type="evidence" value="ECO:0007669"/>
    <property type="project" value="UniProtKB-UniRule"/>
</dbReference>
<keyword evidence="3 10" id="KW-0479">Metal-binding</keyword>
<evidence type="ECO:0000256" key="9">
    <source>
        <dbReference type="ARBA" id="ARBA00052017"/>
    </source>
</evidence>